<dbReference type="KEGG" id="mhs:MOS_208"/>
<dbReference type="Proteomes" id="UP000009399">
    <property type="component" value="Chromosome"/>
</dbReference>
<dbReference type="InterPro" id="IPR027417">
    <property type="entry name" value="P-loop_NTPase"/>
</dbReference>
<accession>A0AAI8FCW6</accession>
<dbReference type="InterPro" id="IPR003593">
    <property type="entry name" value="AAA+_ATPase"/>
</dbReference>
<dbReference type="InterPro" id="IPR050221">
    <property type="entry name" value="26S_Proteasome_ATPase"/>
</dbReference>
<dbReference type="AlphaFoldDB" id="A0AAI8FCW6"/>
<dbReference type="GO" id="GO:0016887">
    <property type="term" value="F:ATP hydrolysis activity"/>
    <property type="evidence" value="ECO:0007669"/>
    <property type="project" value="InterPro"/>
</dbReference>
<gene>
    <name evidence="5" type="ORF">MOS_208</name>
</gene>
<dbReference type="GeneID" id="93248334"/>
<feature type="domain" description="AAA+ ATPase" evidence="4">
    <location>
        <begin position="99"/>
        <end position="235"/>
    </location>
</feature>
<dbReference type="Pfam" id="PF00004">
    <property type="entry name" value="AAA"/>
    <property type="match status" value="1"/>
</dbReference>
<dbReference type="CDD" id="cd19481">
    <property type="entry name" value="RecA-like_protease"/>
    <property type="match status" value="1"/>
</dbReference>
<evidence type="ECO:0000259" key="4">
    <source>
        <dbReference type="SMART" id="SM00382"/>
    </source>
</evidence>
<dbReference type="EMBL" id="CP003914">
    <property type="protein sequence ID" value="AFX74137.1"/>
    <property type="molecule type" value="Genomic_DNA"/>
</dbReference>
<dbReference type="SUPFAM" id="SSF52540">
    <property type="entry name" value="P-loop containing nucleoside triphosphate hydrolases"/>
    <property type="match status" value="1"/>
</dbReference>
<evidence type="ECO:0000256" key="2">
    <source>
        <dbReference type="ARBA" id="ARBA00022741"/>
    </source>
</evidence>
<dbReference type="SMART" id="SM00382">
    <property type="entry name" value="AAA"/>
    <property type="match status" value="1"/>
</dbReference>
<protein>
    <submittedName>
        <fullName evidence="5">AAA family ATPase</fullName>
    </submittedName>
</protein>
<dbReference type="PANTHER" id="PTHR23073">
    <property type="entry name" value="26S PROTEASOME REGULATORY SUBUNIT"/>
    <property type="match status" value="1"/>
</dbReference>
<evidence type="ECO:0000313" key="5">
    <source>
        <dbReference type="EMBL" id="AFX74137.1"/>
    </source>
</evidence>
<reference evidence="5 6" key="1">
    <citation type="journal article" date="2013" name="Genome Announc.">
        <title>Complete Genome Sequence of Mycoplasma hyorhinis Strain SK76.</title>
        <authorList>
            <person name="Goodison S."/>
            <person name="Urquidi V."/>
            <person name="Kumar D."/>
            <person name="Reyes L."/>
            <person name="Rosser C.J."/>
        </authorList>
    </citation>
    <scope>NUCLEOTIDE SEQUENCE [LARGE SCALE GENOMIC DNA]</scope>
    <source>
        <strain evidence="5 6">SK76</strain>
    </source>
</reference>
<sequence>MKKENIINLIKYFANKNEAGFRNEAYLISQDFSNKGDYQIAEYILGLLAGDNNVFVPQIHDFDFGFLKKVNLNSENIPLPKDIKEDILNIIRSTKNNSLVNKFLFSGLPGTGKTESAKYIAKSLKKLLYIVDFSSIIDSKLGQTTKNISQLFEEINNFPFLDKIVILFDEIDALALNRMDSQDLREMGRAVSAVLKGMDDLSSKAILIATTNLQDFLDKALLRRFDYIVNFDRYSKKELLKIAENILDYYLTIFENTSKNKELFNKILSLYNNIPLPGDLKNLIKISFAFCNTDQPYDYLRQLYIKLFKEMPSAQKLKTQGFSASEIAILKNKHQGITQQTNSLEENNE</sequence>
<proteinExistence type="inferred from homology"/>
<dbReference type="RefSeq" id="WP_014335435.1">
    <property type="nucleotide sequence ID" value="NC_019552.1"/>
</dbReference>
<dbReference type="InterPro" id="IPR003959">
    <property type="entry name" value="ATPase_AAA_core"/>
</dbReference>
<keyword evidence="3" id="KW-0067">ATP-binding</keyword>
<evidence type="ECO:0000256" key="3">
    <source>
        <dbReference type="ARBA" id="ARBA00022840"/>
    </source>
</evidence>
<comment type="similarity">
    <text evidence="1">Belongs to the AAA ATPase family.</text>
</comment>
<dbReference type="GO" id="GO:0005524">
    <property type="term" value="F:ATP binding"/>
    <property type="evidence" value="ECO:0007669"/>
    <property type="project" value="UniProtKB-KW"/>
</dbReference>
<organism evidence="5 6">
    <name type="scientific">Mesomycoplasma hyorhinis SK76</name>
    <dbReference type="NCBI Taxonomy" id="1118964"/>
    <lineage>
        <taxon>Bacteria</taxon>
        <taxon>Bacillati</taxon>
        <taxon>Mycoplasmatota</taxon>
        <taxon>Mycoplasmoidales</taxon>
        <taxon>Metamycoplasmataceae</taxon>
        <taxon>Mesomycoplasma</taxon>
    </lineage>
</organism>
<keyword evidence="2" id="KW-0547">Nucleotide-binding</keyword>
<name>A0AAI8FCW6_MESHY</name>
<evidence type="ECO:0000313" key="6">
    <source>
        <dbReference type="Proteomes" id="UP000009399"/>
    </source>
</evidence>
<dbReference type="Gene3D" id="3.40.50.300">
    <property type="entry name" value="P-loop containing nucleotide triphosphate hydrolases"/>
    <property type="match status" value="1"/>
</dbReference>
<evidence type="ECO:0000256" key="1">
    <source>
        <dbReference type="ARBA" id="ARBA00006914"/>
    </source>
</evidence>